<evidence type="ECO:0000256" key="6">
    <source>
        <dbReference type="ARBA" id="ARBA00029745"/>
    </source>
</evidence>
<evidence type="ECO:0000256" key="10">
    <source>
        <dbReference type="ARBA" id="ARBA00049878"/>
    </source>
</evidence>
<evidence type="ECO:0000256" key="7">
    <source>
        <dbReference type="ARBA" id="ARBA00030407"/>
    </source>
</evidence>
<dbReference type="AlphaFoldDB" id="A0A841R6E5"/>
<accession>A0A841R6E5</accession>
<sequence length="134" mass="15141">MNDSLAVFILTEGLNHNALYNDFHKTLSDSTGTILIHHGKAKYPGKQLPDYSKIKLYTLKPDAEEILNQKAKEIAVKHNLNRLLGVHNIGIIDKNDSILFLAVEGKDRETAFNGMREFLEIIKDETILGLKEIK</sequence>
<reference evidence="11 12" key="1">
    <citation type="submission" date="2020-08" db="EMBL/GenBank/DDBJ databases">
        <title>Genomic Encyclopedia of Type Strains, Phase IV (KMG-IV): sequencing the most valuable type-strain genomes for metagenomic binning, comparative biology and taxonomic classification.</title>
        <authorList>
            <person name="Goeker M."/>
        </authorList>
    </citation>
    <scope>NUCLEOTIDE SEQUENCE [LARGE SCALE GENOMIC DNA]</scope>
    <source>
        <strain evidence="11 12">DSM 2461</strain>
    </source>
</reference>
<evidence type="ECO:0000256" key="5">
    <source>
        <dbReference type="ARBA" id="ARBA00026066"/>
    </source>
</evidence>
<gene>
    <name evidence="11" type="ORF">HNR50_001083</name>
</gene>
<evidence type="ECO:0000256" key="8">
    <source>
        <dbReference type="ARBA" id="ARBA00030781"/>
    </source>
</evidence>
<dbReference type="Gene3D" id="3.90.1170.40">
    <property type="entry name" value="Molybdopterin biosynthesis MoaE subunit"/>
    <property type="match status" value="1"/>
</dbReference>
<evidence type="ECO:0000256" key="4">
    <source>
        <dbReference type="ARBA" id="ARBA00013858"/>
    </source>
</evidence>
<dbReference type="EMBL" id="JACHGJ010000002">
    <property type="protein sequence ID" value="MBB6479425.1"/>
    <property type="molecule type" value="Genomic_DNA"/>
</dbReference>
<evidence type="ECO:0000313" key="11">
    <source>
        <dbReference type="EMBL" id="MBB6479425.1"/>
    </source>
</evidence>
<dbReference type="EC" id="2.8.1.12" evidence="3"/>
<dbReference type="Pfam" id="PF02391">
    <property type="entry name" value="MoaE"/>
    <property type="match status" value="1"/>
</dbReference>
<evidence type="ECO:0000256" key="3">
    <source>
        <dbReference type="ARBA" id="ARBA00011950"/>
    </source>
</evidence>
<dbReference type="GO" id="GO:0006777">
    <property type="term" value="P:Mo-molybdopterin cofactor biosynthetic process"/>
    <property type="evidence" value="ECO:0007669"/>
    <property type="project" value="InterPro"/>
</dbReference>
<dbReference type="Proteomes" id="UP000587760">
    <property type="component" value="Unassembled WGS sequence"/>
</dbReference>
<evidence type="ECO:0000256" key="1">
    <source>
        <dbReference type="ARBA" id="ARBA00005046"/>
    </source>
</evidence>
<evidence type="ECO:0000313" key="12">
    <source>
        <dbReference type="Proteomes" id="UP000587760"/>
    </source>
</evidence>
<comment type="catalytic activity">
    <reaction evidence="10">
        <text>2 [molybdopterin-synthase sulfur-carrier protein]-C-terminal-Gly-aminoethanethioate + cyclic pyranopterin phosphate + H2O = molybdopterin + 2 [molybdopterin-synthase sulfur-carrier protein]-C-terminal Gly-Gly + 2 H(+)</text>
        <dbReference type="Rhea" id="RHEA:26333"/>
        <dbReference type="Rhea" id="RHEA-COMP:12202"/>
        <dbReference type="Rhea" id="RHEA-COMP:19907"/>
        <dbReference type="ChEBI" id="CHEBI:15377"/>
        <dbReference type="ChEBI" id="CHEBI:15378"/>
        <dbReference type="ChEBI" id="CHEBI:58698"/>
        <dbReference type="ChEBI" id="CHEBI:59648"/>
        <dbReference type="ChEBI" id="CHEBI:90778"/>
        <dbReference type="ChEBI" id="CHEBI:232372"/>
        <dbReference type="EC" id="2.8.1.12"/>
    </reaction>
</comment>
<dbReference type="InterPro" id="IPR036563">
    <property type="entry name" value="MoaE_sf"/>
</dbReference>
<comment type="pathway">
    <text evidence="1">Cofactor biosynthesis; molybdopterin biosynthesis.</text>
</comment>
<comment type="similarity">
    <text evidence="2">Belongs to the MoaE family.</text>
</comment>
<keyword evidence="12" id="KW-1185">Reference proteome</keyword>
<dbReference type="SUPFAM" id="SSF54690">
    <property type="entry name" value="Molybdopterin synthase subunit MoaE"/>
    <property type="match status" value="1"/>
</dbReference>
<name>A0A841R6E5_9SPIO</name>
<evidence type="ECO:0000256" key="2">
    <source>
        <dbReference type="ARBA" id="ARBA00005426"/>
    </source>
</evidence>
<dbReference type="InterPro" id="IPR003448">
    <property type="entry name" value="Mopterin_biosynth_MoaE"/>
</dbReference>
<comment type="subunit">
    <text evidence="5">Heterotetramer of 2 MoaD subunits and 2 MoaE subunits. Also stable as homodimer. The enzyme changes between these two forms during catalysis.</text>
</comment>
<dbReference type="GO" id="GO:0030366">
    <property type="term" value="F:molybdopterin synthase activity"/>
    <property type="evidence" value="ECO:0007669"/>
    <property type="project" value="UniProtKB-EC"/>
</dbReference>
<protein>
    <recommendedName>
        <fullName evidence="4">Molybdopterin synthase catalytic subunit</fullName>
        <ecNumber evidence="3">2.8.1.12</ecNumber>
    </recommendedName>
    <alternativeName>
        <fullName evidence="8">MPT synthase subunit 2</fullName>
    </alternativeName>
    <alternativeName>
        <fullName evidence="6">Molybdenum cofactor biosynthesis protein E</fullName>
    </alternativeName>
    <alternativeName>
        <fullName evidence="7">Molybdopterin-converting factor large subunit</fullName>
    </alternativeName>
    <alternativeName>
        <fullName evidence="9">Molybdopterin-converting factor subunit 2</fullName>
    </alternativeName>
</protein>
<evidence type="ECO:0000256" key="9">
    <source>
        <dbReference type="ARBA" id="ARBA00032474"/>
    </source>
</evidence>
<proteinExistence type="inferred from homology"/>
<keyword evidence="11" id="KW-0808">Transferase</keyword>
<dbReference type="RefSeq" id="WP_184744654.1">
    <property type="nucleotide sequence ID" value="NZ_JACHGJ010000002.1"/>
</dbReference>
<comment type="caution">
    <text evidence="11">The sequence shown here is derived from an EMBL/GenBank/DDBJ whole genome shotgun (WGS) entry which is preliminary data.</text>
</comment>
<organism evidence="11 12">
    <name type="scientific">Spirochaeta isovalerica</name>
    <dbReference type="NCBI Taxonomy" id="150"/>
    <lineage>
        <taxon>Bacteria</taxon>
        <taxon>Pseudomonadati</taxon>
        <taxon>Spirochaetota</taxon>
        <taxon>Spirochaetia</taxon>
        <taxon>Spirochaetales</taxon>
        <taxon>Spirochaetaceae</taxon>
        <taxon>Spirochaeta</taxon>
    </lineage>
</organism>